<accession>X1K6H4</accession>
<dbReference type="InterPro" id="IPR015943">
    <property type="entry name" value="WD40/YVTN_repeat-like_dom_sf"/>
</dbReference>
<dbReference type="EMBL" id="BARV01012225">
    <property type="protein sequence ID" value="GAI02607.1"/>
    <property type="molecule type" value="Genomic_DNA"/>
</dbReference>
<proteinExistence type="predicted"/>
<reference evidence="1" key="1">
    <citation type="journal article" date="2014" name="Front. Microbiol.">
        <title>High frequency of phylogenetically diverse reductive dehalogenase-homologous genes in deep subseafloor sedimentary metagenomes.</title>
        <authorList>
            <person name="Kawai M."/>
            <person name="Futagami T."/>
            <person name="Toyoda A."/>
            <person name="Takaki Y."/>
            <person name="Nishi S."/>
            <person name="Hori S."/>
            <person name="Arai W."/>
            <person name="Tsubouchi T."/>
            <person name="Morono Y."/>
            <person name="Uchiyama I."/>
            <person name="Ito T."/>
            <person name="Fujiyama A."/>
            <person name="Inagaki F."/>
            <person name="Takami H."/>
        </authorList>
    </citation>
    <scope>NUCLEOTIDE SEQUENCE</scope>
    <source>
        <strain evidence="1">Expedition CK06-06</strain>
    </source>
</reference>
<evidence type="ECO:0000313" key="1">
    <source>
        <dbReference type="EMBL" id="GAI02607.1"/>
    </source>
</evidence>
<organism evidence="1">
    <name type="scientific">marine sediment metagenome</name>
    <dbReference type="NCBI Taxonomy" id="412755"/>
    <lineage>
        <taxon>unclassified sequences</taxon>
        <taxon>metagenomes</taxon>
        <taxon>ecological metagenomes</taxon>
    </lineage>
</organism>
<name>X1K6H4_9ZZZZ</name>
<dbReference type="InterPro" id="IPR011047">
    <property type="entry name" value="Quinoprotein_ADH-like_sf"/>
</dbReference>
<protein>
    <submittedName>
        <fullName evidence="1">Uncharacterized protein</fullName>
    </submittedName>
</protein>
<gene>
    <name evidence="1" type="ORF">S06H3_22752</name>
</gene>
<sequence>MIWAIEPVTGRVFWKAGPYTGVSDKFDRLRSMKQVLLVASDEGVFVTADKGTVVGLNLDSGKERFQTSVKVSGKTSMMYHQGMLLIA</sequence>
<feature type="non-terminal residue" evidence="1">
    <location>
        <position position="87"/>
    </location>
</feature>
<dbReference type="AlphaFoldDB" id="X1K6H4"/>
<dbReference type="Gene3D" id="2.130.10.10">
    <property type="entry name" value="YVTN repeat-like/Quinoprotein amine dehydrogenase"/>
    <property type="match status" value="1"/>
</dbReference>
<comment type="caution">
    <text evidence="1">The sequence shown here is derived from an EMBL/GenBank/DDBJ whole genome shotgun (WGS) entry which is preliminary data.</text>
</comment>
<dbReference type="SUPFAM" id="SSF50998">
    <property type="entry name" value="Quinoprotein alcohol dehydrogenase-like"/>
    <property type="match status" value="1"/>
</dbReference>